<gene>
    <name evidence="1" type="ORF">EO081_05305</name>
</gene>
<dbReference type="Proteomes" id="UP000292347">
    <property type="component" value="Unassembled WGS sequence"/>
</dbReference>
<dbReference type="OrthoDB" id="7582716at2"/>
<dbReference type="AlphaFoldDB" id="A0A4Q2J170"/>
<name>A0A4Q2J170_9SPHN</name>
<dbReference type="RefSeq" id="WP_129340841.1">
    <property type="nucleotide sequence ID" value="NZ_JACIDD010000001.1"/>
</dbReference>
<comment type="caution">
    <text evidence="1">The sequence shown here is derived from an EMBL/GenBank/DDBJ whole genome shotgun (WGS) entry which is preliminary data.</text>
</comment>
<proteinExistence type="predicted"/>
<evidence type="ECO:0000313" key="2">
    <source>
        <dbReference type="Proteomes" id="UP000292347"/>
    </source>
</evidence>
<protein>
    <submittedName>
        <fullName evidence="1">Uncharacterized protein</fullName>
    </submittedName>
</protein>
<reference evidence="1 2" key="1">
    <citation type="submission" date="2019-01" db="EMBL/GenBank/DDBJ databases">
        <title>Sphingomonas mucosissima sp. nov. and Sphingomonas desiccabilis sp. nov., from biological soil crusts in the Colorado Plateau, USA.</title>
        <authorList>
            <person name="Zhu D."/>
        </authorList>
    </citation>
    <scope>NUCLEOTIDE SEQUENCE [LARGE SCALE GENOMIC DNA]</scope>
    <source>
        <strain evidence="1 2">CP1D</strain>
    </source>
</reference>
<evidence type="ECO:0000313" key="1">
    <source>
        <dbReference type="EMBL" id="RXZ35062.1"/>
    </source>
</evidence>
<dbReference type="PROSITE" id="PS51257">
    <property type="entry name" value="PROKAR_LIPOPROTEIN"/>
    <property type="match status" value="1"/>
</dbReference>
<sequence>MRCALPALAVVLAGCSSQSTEEADWHSSKRATDLVVEEALADEPPDYARAITAIERSGRPSATVALETGNLIIAGHREVQPERRPAATLEQGLSLLERAASDRGEAADIAPQHLRLWFERGVGSGVYQAMPPRPELARCWGAVEERAQRAAACIAMRAGRR</sequence>
<dbReference type="EMBL" id="SDPT01000001">
    <property type="protein sequence ID" value="RXZ35062.1"/>
    <property type="molecule type" value="Genomic_DNA"/>
</dbReference>
<organism evidence="1 2">
    <name type="scientific">Sphingomonas desiccabilis</name>
    <dbReference type="NCBI Taxonomy" id="429134"/>
    <lineage>
        <taxon>Bacteria</taxon>
        <taxon>Pseudomonadati</taxon>
        <taxon>Pseudomonadota</taxon>
        <taxon>Alphaproteobacteria</taxon>
        <taxon>Sphingomonadales</taxon>
        <taxon>Sphingomonadaceae</taxon>
        <taxon>Sphingomonas</taxon>
    </lineage>
</organism>
<accession>A0A4Q2J170</accession>
<keyword evidence="2" id="KW-1185">Reference proteome</keyword>